<reference evidence="12 13" key="1">
    <citation type="journal article" date="2016" name="Genome Biol. Evol.">
        <title>Gene Family Evolution Reflects Adaptation to Soil Environmental Stressors in the Genome of the Collembolan Orchesella cincta.</title>
        <authorList>
            <person name="Faddeeva-Vakhrusheva A."/>
            <person name="Derks M.F."/>
            <person name="Anvar S.Y."/>
            <person name="Agamennone V."/>
            <person name="Suring W."/>
            <person name="Smit S."/>
            <person name="van Straalen N.M."/>
            <person name="Roelofs D."/>
        </authorList>
    </citation>
    <scope>NUCLEOTIDE SEQUENCE [LARGE SCALE GENOMIC DNA]</scope>
    <source>
        <tissue evidence="12">Mixed pool</tissue>
    </source>
</reference>
<evidence type="ECO:0000256" key="2">
    <source>
        <dbReference type="ARBA" id="ARBA00010663"/>
    </source>
</evidence>
<keyword evidence="5 10" id="KW-1133">Transmembrane helix</keyword>
<evidence type="ECO:0000256" key="8">
    <source>
        <dbReference type="ARBA" id="ARBA00023170"/>
    </source>
</evidence>
<evidence type="ECO:0000259" key="11">
    <source>
        <dbReference type="PROSITE" id="PS50262"/>
    </source>
</evidence>
<comment type="similarity">
    <text evidence="2">Belongs to the G-protein coupled receptor 1 family.</text>
</comment>
<evidence type="ECO:0000313" key="12">
    <source>
        <dbReference type="EMBL" id="ODM93260.1"/>
    </source>
</evidence>
<keyword evidence="6" id="KW-0297">G-protein coupled receptor</keyword>
<dbReference type="GO" id="GO:0005886">
    <property type="term" value="C:plasma membrane"/>
    <property type="evidence" value="ECO:0007669"/>
    <property type="project" value="UniProtKB-SubCell"/>
</dbReference>
<dbReference type="InterPro" id="IPR017452">
    <property type="entry name" value="GPCR_Rhodpsn_7TM"/>
</dbReference>
<protein>
    <submittedName>
        <fullName evidence="12">Gonadotropin-releasing hormone II receptor</fullName>
    </submittedName>
</protein>
<keyword evidence="4 10" id="KW-0812">Transmembrane</keyword>
<dbReference type="GO" id="GO:0007218">
    <property type="term" value="P:neuropeptide signaling pathway"/>
    <property type="evidence" value="ECO:0007669"/>
    <property type="project" value="TreeGrafter"/>
</dbReference>
<organism evidence="12 13">
    <name type="scientific">Orchesella cincta</name>
    <name type="common">Springtail</name>
    <name type="synonym">Podura cincta</name>
    <dbReference type="NCBI Taxonomy" id="48709"/>
    <lineage>
        <taxon>Eukaryota</taxon>
        <taxon>Metazoa</taxon>
        <taxon>Ecdysozoa</taxon>
        <taxon>Arthropoda</taxon>
        <taxon>Hexapoda</taxon>
        <taxon>Collembola</taxon>
        <taxon>Entomobryomorpha</taxon>
        <taxon>Entomobryoidea</taxon>
        <taxon>Orchesellidae</taxon>
        <taxon>Orchesellinae</taxon>
        <taxon>Orchesella</taxon>
    </lineage>
</organism>
<feature type="transmembrane region" description="Helical" evidence="10">
    <location>
        <begin position="228"/>
        <end position="251"/>
    </location>
</feature>
<name>A0A1D2MJW2_ORCCI</name>
<proteinExistence type="inferred from homology"/>
<dbReference type="PANTHER" id="PTHR24230">
    <property type="entry name" value="G-PROTEIN COUPLED RECEPTOR"/>
    <property type="match status" value="1"/>
</dbReference>
<dbReference type="PRINTS" id="PR00237">
    <property type="entry name" value="GPCRRHODOPSN"/>
</dbReference>
<dbReference type="Pfam" id="PF00001">
    <property type="entry name" value="7tm_1"/>
    <property type="match status" value="1"/>
</dbReference>
<dbReference type="InterPro" id="IPR000276">
    <property type="entry name" value="GPCR_Rhodpsn"/>
</dbReference>
<feature type="transmembrane region" description="Helical" evidence="10">
    <location>
        <begin position="99"/>
        <end position="122"/>
    </location>
</feature>
<dbReference type="PROSITE" id="PS50262">
    <property type="entry name" value="G_PROTEIN_RECEP_F1_2"/>
    <property type="match status" value="1"/>
</dbReference>
<evidence type="ECO:0000256" key="1">
    <source>
        <dbReference type="ARBA" id="ARBA00004651"/>
    </source>
</evidence>
<evidence type="ECO:0000256" key="9">
    <source>
        <dbReference type="ARBA" id="ARBA00023224"/>
    </source>
</evidence>
<gene>
    <name evidence="12" type="ORF">Ocin01_13422</name>
</gene>
<evidence type="ECO:0000256" key="7">
    <source>
        <dbReference type="ARBA" id="ARBA00023136"/>
    </source>
</evidence>
<dbReference type="STRING" id="48709.A0A1D2MJW2"/>
<feature type="transmembrane region" description="Helical" evidence="10">
    <location>
        <begin position="66"/>
        <end position="87"/>
    </location>
</feature>
<dbReference type="AlphaFoldDB" id="A0A1D2MJW2"/>
<keyword evidence="8 12" id="KW-0675">Receptor</keyword>
<dbReference type="EMBL" id="LJIJ01001035">
    <property type="protein sequence ID" value="ODM93260.1"/>
    <property type="molecule type" value="Genomic_DNA"/>
</dbReference>
<keyword evidence="9" id="KW-0807">Transducer</keyword>
<dbReference type="OMA" id="LHQDPHE"/>
<feature type="transmembrane region" description="Helical" evidence="10">
    <location>
        <begin position="179"/>
        <end position="201"/>
    </location>
</feature>
<dbReference type="Proteomes" id="UP000094527">
    <property type="component" value="Unassembled WGS sequence"/>
</dbReference>
<keyword evidence="13" id="KW-1185">Reference proteome</keyword>
<feature type="transmembrane region" description="Helical" evidence="10">
    <location>
        <begin position="142"/>
        <end position="167"/>
    </location>
</feature>
<sequence>MTSQPSVFLHVNSSPEIIESEGTMTKYIPEISPIYEADNFSLLENTTTNGTLPIDMIFNNGHLPAVILYPLLMTLSAIGNIAVFTVIVRLRFKGELSRIHLLILHLTIADFIVTFVMMPLEIGWNYTVSWDAGDGLCRIMSFLRIFGLYLSSFLLMCISIDCYYAVINPLAIYEANRRAKWMLAFAWIGSIIFSLPQALIFHVEVHPEFRWYQQCITFNSFPSQNAELAYNLISFFFLYVLPMLTIIYCYAHIMAEMYRVNSQKQSDVMFRRSNIGVLSCAKIRMLKMTVIIVATFFFCWTPYNVMSLWYWFDRKSAQEVDQVI</sequence>
<dbReference type="Gene3D" id="1.20.1070.10">
    <property type="entry name" value="Rhodopsin 7-helix transmembrane proteins"/>
    <property type="match status" value="1"/>
</dbReference>
<evidence type="ECO:0000256" key="3">
    <source>
        <dbReference type="ARBA" id="ARBA00022475"/>
    </source>
</evidence>
<dbReference type="SUPFAM" id="SSF81321">
    <property type="entry name" value="Family A G protein-coupled receptor-like"/>
    <property type="match status" value="1"/>
</dbReference>
<evidence type="ECO:0000256" key="4">
    <source>
        <dbReference type="ARBA" id="ARBA00022692"/>
    </source>
</evidence>
<keyword evidence="3" id="KW-1003">Cell membrane</keyword>
<evidence type="ECO:0000256" key="6">
    <source>
        <dbReference type="ARBA" id="ARBA00023040"/>
    </source>
</evidence>
<dbReference type="GO" id="GO:0008528">
    <property type="term" value="F:G protein-coupled peptide receptor activity"/>
    <property type="evidence" value="ECO:0007669"/>
    <property type="project" value="TreeGrafter"/>
</dbReference>
<accession>A0A1D2MJW2</accession>
<comment type="subcellular location">
    <subcellularLocation>
        <location evidence="1">Cell membrane</location>
        <topology evidence="1">Multi-pass membrane protein</topology>
    </subcellularLocation>
</comment>
<feature type="transmembrane region" description="Helical" evidence="10">
    <location>
        <begin position="290"/>
        <end position="312"/>
    </location>
</feature>
<evidence type="ECO:0000313" key="13">
    <source>
        <dbReference type="Proteomes" id="UP000094527"/>
    </source>
</evidence>
<dbReference type="OrthoDB" id="6435638at2759"/>
<keyword evidence="7 10" id="KW-0472">Membrane</keyword>
<dbReference type="PANTHER" id="PTHR24230:SF163">
    <property type="entry name" value="CORAZONIN RECEPTOR, ISOFORM B"/>
    <property type="match status" value="1"/>
</dbReference>
<evidence type="ECO:0000256" key="5">
    <source>
        <dbReference type="ARBA" id="ARBA00022989"/>
    </source>
</evidence>
<comment type="caution">
    <text evidence="12">The sequence shown here is derived from an EMBL/GenBank/DDBJ whole genome shotgun (WGS) entry which is preliminary data.</text>
</comment>
<feature type="domain" description="G-protein coupled receptors family 1 profile" evidence="11">
    <location>
        <begin position="79"/>
        <end position="324"/>
    </location>
</feature>
<evidence type="ECO:0000256" key="10">
    <source>
        <dbReference type="SAM" id="Phobius"/>
    </source>
</evidence>